<keyword evidence="1" id="KW-0812">Transmembrane</keyword>
<dbReference type="OrthoDB" id="419711at2759"/>
<dbReference type="GO" id="GO:0016020">
    <property type="term" value="C:membrane"/>
    <property type="evidence" value="ECO:0007669"/>
    <property type="project" value="TreeGrafter"/>
</dbReference>
<sequence>MIMYGRSGMLELWFIYLTHWGITLNTFATGFSVAISARCYFYGPIGADFSLPWYVKTYWVLYNSAVPIAFLITVFYWTILYEAGFEEEMNYGLDVAVHGLNSIVMFLLLAFSSHPSRLLHVYQPFIFGLTYGFFSAIYYLAGGLDKFGNAFIYPVINWGKPGPTLGMVAVTALLLVALHLATVGLAAIRDGIASRCLRPAVITYIEEGLPLRSPAQTIV</sequence>
<evidence type="ECO:0000256" key="1">
    <source>
        <dbReference type="SAM" id="Phobius"/>
    </source>
</evidence>
<dbReference type="Proteomes" id="UP000691718">
    <property type="component" value="Unassembled WGS sequence"/>
</dbReference>
<name>A0A8S3WU40_PARAO</name>
<dbReference type="PANTHER" id="PTHR12242:SF49">
    <property type="entry name" value="HEADBUTT, ISOFORM E"/>
    <property type="match status" value="1"/>
</dbReference>
<evidence type="ECO:0000313" key="3">
    <source>
        <dbReference type="Proteomes" id="UP000691718"/>
    </source>
</evidence>
<protein>
    <submittedName>
        <fullName evidence="2">(apollo) hypothetical protein</fullName>
    </submittedName>
</protein>
<feature type="transmembrane region" description="Helical" evidence="1">
    <location>
        <begin position="91"/>
        <end position="112"/>
    </location>
</feature>
<comment type="caution">
    <text evidence="2">The sequence shown here is derived from an EMBL/GenBank/DDBJ whole genome shotgun (WGS) entry which is preliminary data.</text>
</comment>
<reference evidence="2" key="1">
    <citation type="submission" date="2021-04" db="EMBL/GenBank/DDBJ databases">
        <authorList>
            <person name="Tunstrom K."/>
        </authorList>
    </citation>
    <scope>NUCLEOTIDE SEQUENCE</scope>
</reference>
<feature type="transmembrane region" description="Helical" evidence="1">
    <location>
        <begin position="124"/>
        <end position="144"/>
    </location>
</feature>
<gene>
    <name evidence="2" type="ORF">PAPOLLO_LOCUS9491</name>
</gene>
<organism evidence="2 3">
    <name type="scientific">Parnassius apollo</name>
    <name type="common">Apollo butterfly</name>
    <name type="synonym">Papilio apollo</name>
    <dbReference type="NCBI Taxonomy" id="110799"/>
    <lineage>
        <taxon>Eukaryota</taxon>
        <taxon>Metazoa</taxon>
        <taxon>Ecdysozoa</taxon>
        <taxon>Arthropoda</taxon>
        <taxon>Hexapoda</taxon>
        <taxon>Insecta</taxon>
        <taxon>Pterygota</taxon>
        <taxon>Neoptera</taxon>
        <taxon>Endopterygota</taxon>
        <taxon>Lepidoptera</taxon>
        <taxon>Glossata</taxon>
        <taxon>Ditrysia</taxon>
        <taxon>Papilionoidea</taxon>
        <taxon>Papilionidae</taxon>
        <taxon>Parnassiinae</taxon>
        <taxon>Parnassini</taxon>
        <taxon>Parnassius</taxon>
        <taxon>Parnassius</taxon>
    </lineage>
</organism>
<dbReference type="InterPro" id="IPR049352">
    <property type="entry name" value="Rost"/>
</dbReference>
<evidence type="ECO:0000313" key="2">
    <source>
        <dbReference type="EMBL" id="CAG4977818.1"/>
    </source>
</evidence>
<dbReference type="EMBL" id="CAJQZP010000693">
    <property type="protein sequence ID" value="CAG4977818.1"/>
    <property type="molecule type" value="Genomic_DNA"/>
</dbReference>
<keyword evidence="3" id="KW-1185">Reference proteome</keyword>
<accession>A0A8S3WU40</accession>
<dbReference type="PANTHER" id="PTHR12242">
    <property type="entry name" value="OS02G0130600 PROTEIN-RELATED"/>
    <property type="match status" value="1"/>
</dbReference>
<feature type="transmembrane region" description="Helical" evidence="1">
    <location>
        <begin position="12"/>
        <end position="37"/>
    </location>
</feature>
<keyword evidence="1" id="KW-1133">Transmembrane helix</keyword>
<feature type="transmembrane region" description="Helical" evidence="1">
    <location>
        <begin position="58"/>
        <end position="79"/>
    </location>
</feature>
<dbReference type="Pfam" id="PF21534">
    <property type="entry name" value="Rost"/>
    <property type="match status" value="1"/>
</dbReference>
<keyword evidence="1" id="KW-0472">Membrane</keyword>
<dbReference type="AlphaFoldDB" id="A0A8S3WU40"/>
<feature type="transmembrane region" description="Helical" evidence="1">
    <location>
        <begin position="164"/>
        <end position="188"/>
    </location>
</feature>
<proteinExistence type="predicted"/>